<reference evidence="1 2" key="1">
    <citation type="submission" date="2013-08" db="EMBL/GenBank/DDBJ databases">
        <title>Genome of Pontibacillus chungwhensis.</title>
        <authorList>
            <person name="Wang Q."/>
            <person name="Wang G."/>
        </authorList>
    </citation>
    <scope>NUCLEOTIDE SEQUENCE [LARGE SCALE GENOMIC DNA]</scope>
    <source>
        <strain evidence="1 2">BH030062</strain>
    </source>
</reference>
<dbReference type="SUPFAM" id="SSF159275">
    <property type="entry name" value="PA1994-like"/>
    <property type="match status" value="1"/>
</dbReference>
<dbReference type="eggNOG" id="COG3554">
    <property type="taxonomic scope" value="Bacteria"/>
</dbReference>
<dbReference type="Proteomes" id="UP000030153">
    <property type="component" value="Unassembled WGS sequence"/>
</dbReference>
<dbReference type="Pfam" id="PF06475">
    <property type="entry name" value="Glycolipid_bind"/>
    <property type="match status" value="1"/>
</dbReference>
<dbReference type="AlphaFoldDB" id="A0A0A2UU26"/>
<accession>A0A0A2UU26</accession>
<keyword evidence="2" id="KW-1185">Reference proteome</keyword>
<dbReference type="OrthoDB" id="9814791at2"/>
<proteinExistence type="predicted"/>
<dbReference type="RefSeq" id="WP_036786359.1">
    <property type="nucleotide sequence ID" value="NZ_AVBG01000014.1"/>
</dbReference>
<name>A0A0A2UU26_9BACI</name>
<evidence type="ECO:0000313" key="1">
    <source>
        <dbReference type="EMBL" id="KGP90258.1"/>
    </source>
</evidence>
<evidence type="ECO:0008006" key="3">
    <source>
        <dbReference type="Google" id="ProtNLM"/>
    </source>
</evidence>
<organism evidence="1 2">
    <name type="scientific">Pontibacillus chungwhensis BH030062</name>
    <dbReference type="NCBI Taxonomy" id="1385513"/>
    <lineage>
        <taxon>Bacteria</taxon>
        <taxon>Bacillati</taxon>
        <taxon>Bacillota</taxon>
        <taxon>Bacilli</taxon>
        <taxon>Bacillales</taxon>
        <taxon>Bacillaceae</taxon>
        <taxon>Pontibacillus</taxon>
    </lineage>
</organism>
<dbReference type="STRING" id="1385513.N780_06045"/>
<protein>
    <recommendedName>
        <fullName evidence="3">Glycolipid-binding domain-containing protein</fullName>
    </recommendedName>
</protein>
<evidence type="ECO:0000313" key="2">
    <source>
        <dbReference type="Proteomes" id="UP000030153"/>
    </source>
</evidence>
<gene>
    <name evidence="1" type="ORF">N780_06045</name>
</gene>
<comment type="caution">
    <text evidence="1">The sequence shown here is derived from an EMBL/GenBank/DDBJ whole genome shotgun (WGS) entry which is preliminary data.</text>
</comment>
<dbReference type="EMBL" id="AVBG01000014">
    <property type="protein sequence ID" value="KGP90258.1"/>
    <property type="molecule type" value="Genomic_DNA"/>
</dbReference>
<sequence length="183" mass="21472">MERNVFWEHIEHSGSEHLKISKDEESITAQGAVLFATKEAIHPITYSILMDQNWLTRRVDLTDDGTDHSLSLYSDGKGNWWTRDEPLLKMKGAIDVDLSVTPFSNTLPINRFNWNEGQERELEMVYIEVPEFTLEKVKQYYTFLGNDGDLRRFHYHCRNYETVITVDEDGIVLEYPGVFMQKY</sequence>
<dbReference type="InterPro" id="IPR009467">
    <property type="entry name" value="Glycolipid-bd_prot_put"/>
</dbReference>